<evidence type="ECO:0000313" key="2">
    <source>
        <dbReference type="Proteomes" id="UP000231960"/>
    </source>
</evidence>
<dbReference type="PROSITE" id="PS51257">
    <property type="entry name" value="PROKAR_LIPOPROTEIN"/>
    <property type="match status" value="1"/>
</dbReference>
<accession>A0A2M9R7A4</accession>
<dbReference type="OrthoDB" id="1453101at2"/>
<protein>
    <submittedName>
        <fullName evidence="1">Uncharacterized protein</fullName>
    </submittedName>
</protein>
<evidence type="ECO:0000313" key="1">
    <source>
        <dbReference type="EMBL" id="PJR04747.1"/>
    </source>
</evidence>
<dbReference type="Proteomes" id="UP000231960">
    <property type="component" value="Unassembled WGS sequence"/>
</dbReference>
<comment type="caution">
    <text evidence="1">The sequence shown here is derived from an EMBL/GenBank/DDBJ whole genome shotgun (WGS) entry which is preliminary data.</text>
</comment>
<gene>
    <name evidence="1" type="ORF">CDL10_09485</name>
</gene>
<sequence length="210" mass="24116">MNKVFYVMCGLLLTNFFISCSSEEDPQSIDETKVQYVRSSTNNQITKAAYQLLTSEEKRYIWADRVDYILRNEKLNNEQVSFLNELKQDMTASVFVDNSRENIEFKGKYNSDRLSIFEPYQGYYYFSSLGNMTVYGSWSSIASDKSKWNDNTIAIEHIGIFNGKDDDCMCNQGSMVNPGCDDPCDEDTETSTGCGFLFLWSCNGYDDPYL</sequence>
<dbReference type="AlphaFoldDB" id="A0A2M9R7A4"/>
<reference evidence="1 2" key="1">
    <citation type="submission" date="2017-06" db="EMBL/GenBank/DDBJ databases">
        <title>Description of Avrilella dinanensis gen. nov. sp. nov.</title>
        <authorList>
            <person name="Leyer C."/>
            <person name="Sassi M."/>
            <person name="Minet J."/>
            <person name="Kayal S."/>
            <person name="Cattoir V."/>
        </authorList>
    </citation>
    <scope>NUCLEOTIDE SEQUENCE [LARGE SCALE GENOMIC DNA]</scope>
    <source>
        <strain evidence="1 2">UR159</strain>
    </source>
</reference>
<dbReference type="EMBL" id="NIPO01000001">
    <property type="protein sequence ID" value="PJR04747.1"/>
    <property type="molecule type" value="Genomic_DNA"/>
</dbReference>
<name>A0A2M9R7A4_9FLAO</name>
<keyword evidence="2" id="KW-1185">Reference proteome</keyword>
<dbReference type="RefSeq" id="WP_100678305.1">
    <property type="nucleotide sequence ID" value="NZ_NIPO01000001.1"/>
</dbReference>
<organism evidence="1 2">
    <name type="scientific">Avrilella dinanensis</name>
    <dbReference type="NCBI Taxonomy" id="2008672"/>
    <lineage>
        <taxon>Bacteria</taxon>
        <taxon>Pseudomonadati</taxon>
        <taxon>Bacteroidota</taxon>
        <taxon>Flavobacteriia</taxon>
        <taxon>Flavobacteriales</taxon>
        <taxon>Flavobacteriaceae</taxon>
        <taxon>Avrilella</taxon>
    </lineage>
</organism>
<proteinExistence type="predicted"/>
<dbReference type="NCBIfam" id="NF033852">
    <property type="entry name" value="fulvocin_rel"/>
    <property type="match status" value="1"/>
</dbReference>